<dbReference type="Pfam" id="PF21982">
    <property type="entry name" value="RecX_HTH1"/>
    <property type="match status" value="1"/>
</dbReference>
<evidence type="ECO:0000313" key="10">
    <source>
        <dbReference type="Proteomes" id="UP000471298"/>
    </source>
</evidence>
<accession>A0A6N7EVJ9</accession>
<dbReference type="InterPro" id="IPR053924">
    <property type="entry name" value="RecX_HTH_2nd"/>
</dbReference>
<feature type="domain" description="RecX third three-helical" evidence="7">
    <location>
        <begin position="99"/>
        <end position="146"/>
    </location>
</feature>
<gene>
    <name evidence="5" type="primary">recX</name>
    <name evidence="9" type="ORF">GCU85_02270</name>
</gene>
<dbReference type="GO" id="GO:0006282">
    <property type="term" value="P:regulation of DNA repair"/>
    <property type="evidence" value="ECO:0007669"/>
    <property type="project" value="UniProtKB-UniRule"/>
</dbReference>
<reference evidence="9 10" key="1">
    <citation type="submission" date="2019-10" db="EMBL/GenBank/DDBJ databases">
        <title>Cardiobacteriales fam. a chemoheterotrophic member of the order Cardiobacteriales, and proposal of Cardiobacteriales fam. nov.</title>
        <authorList>
            <person name="Wang C."/>
        </authorList>
    </citation>
    <scope>NUCLEOTIDE SEQUENCE [LARGE SCALE GENOMIC DNA]</scope>
    <source>
        <strain evidence="9 10">ML27</strain>
    </source>
</reference>
<evidence type="ECO:0000256" key="2">
    <source>
        <dbReference type="ARBA" id="ARBA00009695"/>
    </source>
</evidence>
<dbReference type="HAMAP" id="MF_01114">
    <property type="entry name" value="RecX"/>
    <property type="match status" value="1"/>
</dbReference>
<dbReference type="GO" id="GO:0005737">
    <property type="term" value="C:cytoplasm"/>
    <property type="evidence" value="ECO:0007669"/>
    <property type="project" value="UniProtKB-SubCell"/>
</dbReference>
<dbReference type="InterPro" id="IPR003783">
    <property type="entry name" value="Regulatory_RecX"/>
</dbReference>
<dbReference type="Proteomes" id="UP000471298">
    <property type="component" value="Unassembled WGS sequence"/>
</dbReference>
<dbReference type="Pfam" id="PF02631">
    <property type="entry name" value="RecX_HTH2"/>
    <property type="match status" value="1"/>
</dbReference>
<dbReference type="InterPro" id="IPR053926">
    <property type="entry name" value="RecX_HTH_1st"/>
</dbReference>
<evidence type="ECO:0000256" key="4">
    <source>
        <dbReference type="ARBA" id="ARBA00022490"/>
    </source>
</evidence>
<comment type="subcellular location">
    <subcellularLocation>
        <location evidence="1 5">Cytoplasm</location>
    </subcellularLocation>
</comment>
<protein>
    <recommendedName>
        <fullName evidence="3 5">Regulatory protein RecX</fullName>
    </recommendedName>
</protein>
<dbReference type="RefSeq" id="WP_152808937.1">
    <property type="nucleotide sequence ID" value="NZ_WHNW01000002.1"/>
</dbReference>
<dbReference type="EMBL" id="WHNW01000002">
    <property type="protein sequence ID" value="MPV85560.1"/>
    <property type="molecule type" value="Genomic_DNA"/>
</dbReference>
<dbReference type="PANTHER" id="PTHR33602:SF1">
    <property type="entry name" value="REGULATORY PROTEIN RECX FAMILY PROTEIN"/>
    <property type="match status" value="1"/>
</dbReference>
<organism evidence="9 10">
    <name type="scientific">Ostreibacterium oceani</name>
    <dbReference type="NCBI Taxonomy" id="2654998"/>
    <lineage>
        <taxon>Bacteria</taxon>
        <taxon>Pseudomonadati</taxon>
        <taxon>Pseudomonadota</taxon>
        <taxon>Gammaproteobacteria</taxon>
        <taxon>Cardiobacteriales</taxon>
        <taxon>Ostreibacteriaceae</taxon>
        <taxon>Ostreibacterium</taxon>
    </lineage>
</organism>
<proteinExistence type="inferred from homology"/>
<evidence type="ECO:0000259" key="8">
    <source>
        <dbReference type="Pfam" id="PF21982"/>
    </source>
</evidence>
<dbReference type="PANTHER" id="PTHR33602">
    <property type="entry name" value="REGULATORY PROTEIN RECX FAMILY PROTEIN"/>
    <property type="match status" value="1"/>
</dbReference>
<dbReference type="Gene3D" id="1.10.10.10">
    <property type="entry name" value="Winged helix-like DNA-binding domain superfamily/Winged helix DNA-binding domain"/>
    <property type="match status" value="3"/>
</dbReference>
<keyword evidence="4 5" id="KW-0963">Cytoplasm</keyword>
<dbReference type="InParanoid" id="A0A6N7EVJ9"/>
<dbReference type="InterPro" id="IPR036388">
    <property type="entry name" value="WH-like_DNA-bd_sf"/>
</dbReference>
<evidence type="ECO:0000256" key="1">
    <source>
        <dbReference type="ARBA" id="ARBA00004496"/>
    </source>
</evidence>
<comment type="similarity">
    <text evidence="2 5">Belongs to the RecX family.</text>
</comment>
<feature type="domain" description="RecX second three-helical" evidence="6">
    <location>
        <begin position="55"/>
        <end position="95"/>
    </location>
</feature>
<dbReference type="FunCoup" id="A0A6N7EVJ9">
    <property type="interactions" value="53"/>
</dbReference>
<dbReference type="AlphaFoldDB" id="A0A6N7EVJ9"/>
<evidence type="ECO:0000256" key="3">
    <source>
        <dbReference type="ARBA" id="ARBA00018111"/>
    </source>
</evidence>
<dbReference type="Pfam" id="PF21981">
    <property type="entry name" value="RecX_HTH3"/>
    <property type="match status" value="1"/>
</dbReference>
<keyword evidence="10" id="KW-1185">Reference proteome</keyword>
<evidence type="ECO:0000259" key="7">
    <source>
        <dbReference type="Pfam" id="PF21981"/>
    </source>
</evidence>
<evidence type="ECO:0000259" key="6">
    <source>
        <dbReference type="Pfam" id="PF02631"/>
    </source>
</evidence>
<evidence type="ECO:0000256" key="5">
    <source>
        <dbReference type="HAMAP-Rule" id="MF_01114"/>
    </source>
</evidence>
<sequence length="153" mass="17626">MTTDASQTAYNYCIRLLARREYAKKEITIKLKQAGYTQTDIDACLDALVQQNYQSDERFTEMLVRTRVNQRYGPKKIAYELSQKGIAKTLAQQYLAEFDDELLGHAQALILKKAHASELTNPAVKNSITRYLISRGYDFDLIRQALKQIKQDQ</sequence>
<name>A0A6N7EVJ9_9GAMM</name>
<evidence type="ECO:0000313" key="9">
    <source>
        <dbReference type="EMBL" id="MPV85560.1"/>
    </source>
</evidence>
<feature type="domain" description="RecX first three-helical" evidence="8">
    <location>
        <begin position="9"/>
        <end position="46"/>
    </location>
</feature>
<comment type="function">
    <text evidence="5">Modulates RecA activity.</text>
</comment>
<dbReference type="InterPro" id="IPR053925">
    <property type="entry name" value="RecX_HTH_3rd"/>
</dbReference>
<comment type="caution">
    <text evidence="9">The sequence shown here is derived from an EMBL/GenBank/DDBJ whole genome shotgun (WGS) entry which is preliminary data.</text>
</comment>